<dbReference type="RefSeq" id="WP_097030880.1">
    <property type="nucleotide sequence ID" value="NZ_OAOQ01000010.1"/>
</dbReference>
<dbReference type="OrthoDB" id="7877252at2"/>
<proteinExistence type="predicted"/>
<dbReference type="EMBL" id="OAOQ01000010">
    <property type="protein sequence ID" value="SNX71759.1"/>
    <property type="molecule type" value="Genomic_DNA"/>
</dbReference>
<evidence type="ECO:0000313" key="2">
    <source>
        <dbReference type="Proteomes" id="UP000219467"/>
    </source>
</evidence>
<accession>A0A285CW02</accession>
<gene>
    <name evidence="1" type="ORF">SAMN05878503_110102</name>
</gene>
<reference evidence="2" key="1">
    <citation type="submission" date="2017-08" db="EMBL/GenBank/DDBJ databases">
        <authorList>
            <person name="Varghese N."/>
            <person name="Submissions S."/>
        </authorList>
    </citation>
    <scope>NUCLEOTIDE SEQUENCE [LARGE SCALE GENOMIC DNA]</scope>
    <source>
        <strain evidence="2">JA234</strain>
    </source>
</reference>
<dbReference type="Proteomes" id="UP000219467">
    <property type="component" value="Unassembled WGS sequence"/>
</dbReference>
<keyword evidence="2" id="KW-1185">Reference proteome</keyword>
<dbReference type="AlphaFoldDB" id="A0A285CW02"/>
<organism evidence="1 2">
    <name type="scientific">Cereibacter ovatus</name>
    <dbReference type="NCBI Taxonomy" id="439529"/>
    <lineage>
        <taxon>Bacteria</taxon>
        <taxon>Pseudomonadati</taxon>
        <taxon>Pseudomonadota</taxon>
        <taxon>Alphaproteobacteria</taxon>
        <taxon>Rhodobacterales</taxon>
        <taxon>Paracoccaceae</taxon>
        <taxon>Cereibacter</taxon>
    </lineage>
</organism>
<evidence type="ECO:0000313" key="1">
    <source>
        <dbReference type="EMBL" id="SNX71759.1"/>
    </source>
</evidence>
<protein>
    <submittedName>
        <fullName evidence="1">Uncharacterized protein</fullName>
    </submittedName>
</protein>
<name>A0A285CW02_9RHOB</name>
<sequence length="66" mass="7276">MSRSAFRQVDLTRAIRAAKNAGMEVGTCEILPDGRIVIRERTSAPVTEDAFGAWKAKREGRVEGRS</sequence>